<dbReference type="InterPro" id="IPR013751">
    <property type="entry name" value="ACP_syn_III_N"/>
</dbReference>
<dbReference type="Pfam" id="PF08541">
    <property type="entry name" value="ACP_syn_III_C"/>
    <property type="match status" value="1"/>
</dbReference>
<gene>
    <name evidence="5" type="ORF">CLV25_11239</name>
</gene>
<evidence type="ECO:0000313" key="6">
    <source>
        <dbReference type="Proteomes" id="UP000294830"/>
    </source>
</evidence>
<organism evidence="5 6">
    <name type="scientific">Acetobacteroides hydrogenigenes</name>
    <dbReference type="NCBI Taxonomy" id="979970"/>
    <lineage>
        <taxon>Bacteria</taxon>
        <taxon>Pseudomonadati</taxon>
        <taxon>Bacteroidota</taxon>
        <taxon>Bacteroidia</taxon>
        <taxon>Bacteroidales</taxon>
        <taxon>Rikenellaceae</taxon>
        <taxon>Acetobacteroides</taxon>
    </lineage>
</organism>
<dbReference type="AlphaFoldDB" id="A0A4R2ECY2"/>
<keyword evidence="1" id="KW-0808">Transferase</keyword>
<dbReference type="Gene3D" id="3.40.47.10">
    <property type="match status" value="2"/>
</dbReference>
<keyword evidence="6" id="KW-1185">Reference proteome</keyword>
<dbReference type="GO" id="GO:0006633">
    <property type="term" value="P:fatty acid biosynthetic process"/>
    <property type="evidence" value="ECO:0007669"/>
    <property type="project" value="InterPro"/>
</dbReference>
<dbReference type="InterPro" id="IPR013747">
    <property type="entry name" value="ACP_syn_III_C"/>
</dbReference>
<evidence type="ECO:0000259" key="4">
    <source>
        <dbReference type="Pfam" id="PF08545"/>
    </source>
</evidence>
<evidence type="ECO:0000256" key="2">
    <source>
        <dbReference type="ARBA" id="ARBA00023315"/>
    </source>
</evidence>
<dbReference type="InterPro" id="IPR016039">
    <property type="entry name" value="Thiolase-like"/>
</dbReference>
<accession>A0A4R2ECY2</accession>
<feature type="domain" description="Beta-ketoacyl-[acyl-carrier-protein] synthase III C-terminal" evidence="3">
    <location>
        <begin position="227"/>
        <end position="313"/>
    </location>
</feature>
<keyword evidence="2" id="KW-0012">Acyltransferase</keyword>
<evidence type="ECO:0000256" key="1">
    <source>
        <dbReference type="ARBA" id="ARBA00022679"/>
    </source>
</evidence>
<sequence>MYINAIGHYLPSEVVPNSYFKEVNGLSDEWIFQRTGIKERRKASAEENSNSMAISAISNTVASICYPIEEVDLVVGATYTPYDTVGTIAHVVQRHFDITNAAALTITSACSSLINAIEIVEGYFAMGKATKALVVASEHNTYYSNDSDEKCGHLWGDGAAAVFLSKDRLSETDMLVEGVVTHGLGHIGRGPEGVLLLPKECGIVMPYGKDVFVNACTFMIQGLKELLDAKGLSFGDLDYIVPHQANMRIITQIASMLDFPLEKIFANIELFGNTGCGSTAIALSQNKDKFVKNDLLGITVFGGGYSSGAMLVRV</sequence>
<dbReference type="GO" id="GO:0004315">
    <property type="term" value="F:3-oxoacyl-[acyl-carrier-protein] synthase activity"/>
    <property type="evidence" value="ECO:0007669"/>
    <property type="project" value="InterPro"/>
</dbReference>
<reference evidence="5 6" key="1">
    <citation type="submission" date="2019-03" db="EMBL/GenBank/DDBJ databases">
        <title>Genomic Encyclopedia of Archaeal and Bacterial Type Strains, Phase II (KMG-II): from individual species to whole genera.</title>
        <authorList>
            <person name="Goeker M."/>
        </authorList>
    </citation>
    <scope>NUCLEOTIDE SEQUENCE [LARGE SCALE GENOMIC DNA]</scope>
    <source>
        <strain evidence="5 6">RL-C</strain>
    </source>
</reference>
<comment type="caution">
    <text evidence="5">The sequence shown here is derived from an EMBL/GenBank/DDBJ whole genome shotgun (WGS) entry which is preliminary data.</text>
</comment>
<name>A0A4R2ECY2_9BACT</name>
<dbReference type="SUPFAM" id="SSF53901">
    <property type="entry name" value="Thiolase-like"/>
    <property type="match status" value="1"/>
</dbReference>
<dbReference type="PANTHER" id="PTHR34069">
    <property type="entry name" value="3-OXOACYL-[ACYL-CARRIER-PROTEIN] SYNTHASE 3"/>
    <property type="match status" value="1"/>
</dbReference>
<dbReference type="CDD" id="cd00830">
    <property type="entry name" value="KAS_III"/>
    <property type="match status" value="1"/>
</dbReference>
<dbReference type="Proteomes" id="UP000294830">
    <property type="component" value="Unassembled WGS sequence"/>
</dbReference>
<proteinExistence type="predicted"/>
<dbReference type="OrthoDB" id="9815506at2"/>
<dbReference type="RefSeq" id="WP_131839857.1">
    <property type="nucleotide sequence ID" value="NZ_SLWB01000012.1"/>
</dbReference>
<evidence type="ECO:0000259" key="3">
    <source>
        <dbReference type="Pfam" id="PF08541"/>
    </source>
</evidence>
<feature type="domain" description="Beta-ketoacyl-[acyl-carrier-protein] synthase III N-terminal" evidence="4">
    <location>
        <begin position="106"/>
        <end position="168"/>
    </location>
</feature>
<dbReference type="EMBL" id="SLWB01000012">
    <property type="protein sequence ID" value="TCN64712.1"/>
    <property type="molecule type" value="Genomic_DNA"/>
</dbReference>
<evidence type="ECO:0000313" key="5">
    <source>
        <dbReference type="EMBL" id="TCN64712.1"/>
    </source>
</evidence>
<dbReference type="Pfam" id="PF08545">
    <property type="entry name" value="ACP_syn_III"/>
    <property type="match status" value="1"/>
</dbReference>
<dbReference type="GO" id="GO:0044550">
    <property type="term" value="P:secondary metabolite biosynthetic process"/>
    <property type="evidence" value="ECO:0007669"/>
    <property type="project" value="TreeGrafter"/>
</dbReference>
<dbReference type="PANTHER" id="PTHR34069:SF2">
    <property type="entry name" value="BETA-KETOACYL-[ACYL-CARRIER-PROTEIN] SYNTHASE III"/>
    <property type="match status" value="1"/>
</dbReference>
<protein>
    <submittedName>
        <fullName evidence="5">3-oxoacyl-[acyl-carrier-protein] synthase-3</fullName>
    </submittedName>
</protein>